<evidence type="ECO:0000313" key="8">
    <source>
        <dbReference type="EMBL" id="CAL4198237.1"/>
    </source>
</evidence>
<dbReference type="EMBL" id="CAXKWB010074508">
    <property type="protein sequence ID" value="CAL4198237.1"/>
    <property type="molecule type" value="Genomic_DNA"/>
</dbReference>
<dbReference type="PANTHER" id="PTHR47653:SF1">
    <property type="entry name" value="DELETED IN MALIGNANT BRAIN TUMORS 1 PROTEIN"/>
    <property type="match status" value="1"/>
</dbReference>
<keyword evidence="3 5" id="KW-1015">Disulfide bond</keyword>
<reference evidence="8 9" key="1">
    <citation type="submission" date="2024-05" db="EMBL/GenBank/DDBJ databases">
        <authorList>
            <person name="Wallberg A."/>
        </authorList>
    </citation>
    <scope>NUCLEOTIDE SEQUENCE [LARGE SCALE GENOMIC DNA]</scope>
</reference>
<keyword evidence="9" id="KW-1185">Reference proteome</keyword>
<feature type="region of interest" description="Disordered" evidence="6">
    <location>
        <begin position="1"/>
        <end position="25"/>
    </location>
</feature>
<keyword evidence="2" id="KW-0677">Repeat</keyword>
<dbReference type="AlphaFoldDB" id="A0AAV2SJS9"/>
<keyword evidence="4" id="KW-0325">Glycoprotein</keyword>
<dbReference type="SMART" id="SM00202">
    <property type="entry name" value="SR"/>
    <property type="match status" value="1"/>
</dbReference>
<dbReference type="Pfam" id="PF00530">
    <property type="entry name" value="SRCR"/>
    <property type="match status" value="1"/>
</dbReference>
<evidence type="ECO:0000256" key="4">
    <source>
        <dbReference type="ARBA" id="ARBA00023180"/>
    </source>
</evidence>
<dbReference type="InterPro" id="IPR036772">
    <property type="entry name" value="SRCR-like_dom_sf"/>
</dbReference>
<evidence type="ECO:0000256" key="2">
    <source>
        <dbReference type="ARBA" id="ARBA00022737"/>
    </source>
</evidence>
<dbReference type="GO" id="GO:0045217">
    <property type="term" value="P:cell-cell junction maintenance"/>
    <property type="evidence" value="ECO:0007669"/>
    <property type="project" value="TreeGrafter"/>
</dbReference>
<dbReference type="PROSITE" id="PS50287">
    <property type="entry name" value="SRCR_2"/>
    <property type="match status" value="1"/>
</dbReference>
<feature type="non-terminal residue" evidence="8">
    <location>
        <position position="1"/>
    </location>
</feature>
<evidence type="ECO:0000256" key="6">
    <source>
        <dbReference type="SAM" id="MobiDB-lite"/>
    </source>
</evidence>
<name>A0AAV2SJS9_MEGNR</name>
<dbReference type="PANTHER" id="PTHR47653">
    <property type="entry name" value="PROTEIN BARK BEETLE"/>
    <property type="match status" value="1"/>
</dbReference>
<dbReference type="InterPro" id="IPR053243">
    <property type="entry name" value="SJ_maturation_regulator"/>
</dbReference>
<keyword evidence="1" id="KW-0732">Signal</keyword>
<feature type="disulfide bond" evidence="5">
    <location>
        <begin position="95"/>
        <end position="105"/>
    </location>
</feature>
<evidence type="ECO:0000259" key="7">
    <source>
        <dbReference type="PROSITE" id="PS50287"/>
    </source>
</evidence>
<sequence>GSPKERITLTSSQPPSSLLPSPRLRLVDGPSPNIGRLQIFYKEEWRSVCTNSRNWTVVDREVACKQLGLTGGQFWEWQDRANNDTATVLYEAPGCTGHEDDITRCHWQTHAMGGGGC</sequence>
<dbReference type="PRINTS" id="PR00258">
    <property type="entry name" value="SPERACTRCPTR"/>
</dbReference>
<proteinExistence type="predicted"/>
<accession>A0AAV2SJS9</accession>
<dbReference type="GO" id="GO:0016020">
    <property type="term" value="C:membrane"/>
    <property type="evidence" value="ECO:0007669"/>
    <property type="project" value="InterPro"/>
</dbReference>
<feature type="compositionally biased region" description="Low complexity" evidence="6">
    <location>
        <begin position="8"/>
        <end position="24"/>
    </location>
</feature>
<evidence type="ECO:0000256" key="5">
    <source>
        <dbReference type="PROSITE-ProRule" id="PRU00196"/>
    </source>
</evidence>
<dbReference type="SUPFAM" id="SSF56487">
    <property type="entry name" value="SRCR-like"/>
    <property type="match status" value="1"/>
</dbReference>
<evidence type="ECO:0000313" key="9">
    <source>
        <dbReference type="Proteomes" id="UP001497623"/>
    </source>
</evidence>
<dbReference type="InterPro" id="IPR001190">
    <property type="entry name" value="SRCR"/>
</dbReference>
<gene>
    <name evidence="8" type="ORF">MNOR_LOCUS37351</name>
</gene>
<dbReference type="Gene3D" id="3.10.250.10">
    <property type="entry name" value="SRCR-like domain"/>
    <property type="match status" value="1"/>
</dbReference>
<feature type="domain" description="SRCR" evidence="7">
    <location>
        <begin position="24"/>
        <end position="117"/>
    </location>
</feature>
<evidence type="ECO:0000256" key="1">
    <source>
        <dbReference type="ARBA" id="ARBA00022729"/>
    </source>
</evidence>
<protein>
    <recommendedName>
        <fullName evidence="7">SRCR domain-containing protein</fullName>
    </recommendedName>
</protein>
<organism evidence="8 9">
    <name type="scientific">Meganyctiphanes norvegica</name>
    <name type="common">Northern krill</name>
    <name type="synonym">Thysanopoda norvegica</name>
    <dbReference type="NCBI Taxonomy" id="48144"/>
    <lineage>
        <taxon>Eukaryota</taxon>
        <taxon>Metazoa</taxon>
        <taxon>Ecdysozoa</taxon>
        <taxon>Arthropoda</taxon>
        <taxon>Crustacea</taxon>
        <taxon>Multicrustacea</taxon>
        <taxon>Malacostraca</taxon>
        <taxon>Eumalacostraca</taxon>
        <taxon>Eucarida</taxon>
        <taxon>Euphausiacea</taxon>
        <taxon>Euphausiidae</taxon>
        <taxon>Meganyctiphanes</taxon>
    </lineage>
</organism>
<comment type="caution">
    <text evidence="5">Lacks conserved residue(s) required for the propagation of feature annotation.</text>
</comment>
<evidence type="ECO:0000256" key="3">
    <source>
        <dbReference type="ARBA" id="ARBA00023157"/>
    </source>
</evidence>
<dbReference type="Proteomes" id="UP001497623">
    <property type="component" value="Unassembled WGS sequence"/>
</dbReference>
<comment type="caution">
    <text evidence="8">The sequence shown here is derived from an EMBL/GenBank/DDBJ whole genome shotgun (WGS) entry which is preliminary data.</text>
</comment>
<feature type="non-terminal residue" evidence="8">
    <location>
        <position position="117"/>
    </location>
</feature>